<keyword evidence="2" id="KW-1185">Reference proteome</keyword>
<name>A0A4Y7SPN9_COPMI</name>
<dbReference type="OrthoDB" id="3065666at2759"/>
<reference evidence="1 2" key="1">
    <citation type="journal article" date="2019" name="Nat. Ecol. Evol.">
        <title>Megaphylogeny resolves global patterns of mushroom evolution.</title>
        <authorList>
            <person name="Varga T."/>
            <person name="Krizsan K."/>
            <person name="Foldi C."/>
            <person name="Dima B."/>
            <person name="Sanchez-Garcia M."/>
            <person name="Sanchez-Ramirez S."/>
            <person name="Szollosi G.J."/>
            <person name="Szarkandi J.G."/>
            <person name="Papp V."/>
            <person name="Albert L."/>
            <person name="Andreopoulos W."/>
            <person name="Angelini C."/>
            <person name="Antonin V."/>
            <person name="Barry K.W."/>
            <person name="Bougher N.L."/>
            <person name="Buchanan P."/>
            <person name="Buyck B."/>
            <person name="Bense V."/>
            <person name="Catcheside P."/>
            <person name="Chovatia M."/>
            <person name="Cooper J."/>
            <person name="Damon W."/>
            <person name="Desjardin D."/>
            <person name="Finy P."/>
            <person name="Geml J."/>
            <person name="Haridas S."/>
            <person name="Hughes K."/>
            <person name="Justo A."/>
            <person name="Karasinski D."/>
            <person name="Kautmanova I."/>
            <person name="Kiss B."/>
            <person name="Kocsube S."/>
            <person name="Kotiranta H."/>
            <person name="LaButti K.M."/>
            <person name="Lechner B.E."/>
            <person name="Liimatainen K."/>
            <person name="Lipzen A."/>
            <person name="Lukacs Z."/>
            <person name="Mihaltcheva S."/>
            <person name="Morgado L.N."/>
            <person name="Niskanen T."/>
            <person name="Noordeloos M.E."/>
            <person name="Ohm R.A."/>
            <person name="Ortiz-Santana B."/>
            <person name="Ovrebo C."/>
            <person name="Racz N."/>
            <person name="Riley R."/>
            <person name="Savchenko A."/>
            <person name="Shiryaev A."/>
            <person name="Soop K."/>
            <person name="Spirin V."/>
            <person name="Szebenyi C."/>
            <person name="Tomsovsky M."/>
            <person name="Tulloss R.E."/>
            <person name="Uehling J."/>
            <person name="Grigoriev I.V."/>
            <person name="Vagvolgyi C."/>
            <person name="Papp T."/>
            <person name="Martin F.M."/>
            <person name="Miettinen O."/>
            <person name="Hibbett D.S."/>
            <person name="Nagy L.G."/>
        </authorList>
    </citation>
    <scope>NUCLEOTIDE SEQUENCE [LARGE SCALE GENOMIC DNA]</scope>
    <source>
        <strain evidence="1 2">FP101781</strain>
    </source>
</reference>
<comment type="caution">
    <text evidence="1">The sequence shown here is derived from an EMBL/GenBank/DDBJ whole genome shotgun (WGS) entry which is preliminary data.</text>
</comment>
<protein>
    <recommendedName>
        <fullName evidence="3">F-box domain-containing protein</fullName>
    </recommendedName>
</protein>
<evidence type="ECO:0000313" key="2">
    <source>
        <dbReference type="Proteomes" id="UP000298030"/>
    </source>
</evidence>
<dbReference type="Proteomes" id="UP000298030">
    <property type="component" value="Unassembled WGS sequence"/>
</dbReference>
<accession>A0A4Y7SPN9</accession>
<sequence length="327" mass="37167">MSALVEGTLPAELRSAIVSLCSRKVLPSLALVNREFQLLAEKSLYSAIVIRTFNKQIGSLETLSESPSRALFVKFLSVEFYRQDKGSDVAVIEWLIKALPFMRNLKDFRIKMRHDLKSYVDDLNDALCAGYFQLITLFVEYYFDLPRIAEKHKGLDILATYGADGPEMPFALSSSSRDQPLIAVGLNRIGNRSFYNRLVMVPELLSVDQARDFDVLLQSYFETDAMQSVKAVIDRVVDVCIYLRGAPSQEGFSTFMRCIARAFTGICEVELHVKSGLLHREWCLGDVTDWPLAGYEIWNWNVEDEEGVESNRMFVGSRADLTDWIRV</sequence>
<evidence type="ECO:0008006" key="3">
    <source>
        <dbReference type="Google" id="ProtNLM"/>
    </source>
</evidence>
<proteinExistence type="predicted"/>
<gene>
    <name evidence="1" type="ORF">FA13DRAFT_1818214</name>
</gene>
<organism evidence="1 2">
    <name type="scientific">Coprinellus micaceus</name>
    <name type="common">Glistening ink-cap mushroom</name>
    <name type="synonym">Coprinus micaceus</name>
    <dbReference type="NCBI Taxonomy" id="71717"/>
    <lineage>
        <taxon>Eukaryota</taxon>
        <taxon>Fungi</taxon>
        <taxon>Dikarya</taxon>
        <taxon>Basidiomycota</taxon>
        <taxon>Agaricomycotina</taxon>
        <taxon>Agaricomycetes</taxon>
        <taxon>Agaricomycetidae</taxon>
        <taxon>Agaricales</taxon>
        <taxon>Agaricineae</taxon>
        <taxon>Psathyrellaceae</taxon>
        <taxon>Coprinellus</taxon>
    </lineage>
</organism>
<dbReference type="AlphaFoldDB" id="A0A4Y7SPN9"/>
<dbReference type="EMBL" id="QPFP01000073">
    <property type="protein sequence ID" value="TEB23847.1"/>
    <property type="molecule type" value="Genomic_DNA"/>
</dbReference>
<evidence type="ECO:0000313" key="1">
    <source>
        <dbReference type="EMBL" id="TEB23847.1"/>
    </source>
</evidence>